<name>A0A0A0BEI4_9GAMM</name>
<reference evidence="1 2" key="1">
    <citation type="submission" date="2014-09" db="EMBL/GenBank/DDBJ databases">
        <authorList>
            <person name="Grob C."/>
            <person name="Taubert M."/>
            <person name="Howat A.M."/>
            <person name="Burns O.J."/>
            <person name="Dixon J.L."/>
            <person name="Chen Y."/>
            <person name="Murrell J.C."/>
        </authorList>
    </citation>
    <scope>NUCLEOTIDE SEQUENCE [LARGE SCALE GENOMIC DNA]</scope>
    <source>
        <strain evidence="1">L4</strain>
    </source>
</reference>
<dbReference type="RefSeq" id="WP_036313692.1">
    <property type="nucleotide sequence ID" value="NZ_JRQD01000003.1"/>
</dbReference>
<dbReference type="EMBL" id="JRQD01000003">
    <property type="protein sequence ID" value="KGM06948.1"/>
    <property type="molecule type" value="Genomic_DNA"/>
</dbReference>
<protein>
    <submittedName>
        <fullName evidence="1">Uncharacterized protein</fullName>
    </submittedName>
</protein>
<accession>A0A0A0BEI4</accession>
<evidence type="ECO:0000313" key="2">
    <source>
        <dbReference type="Proteomes" id="UP000029999"/>
    </source>
</evidence>
<sequence>MIPAESIQQFEERFLQSPTNKTKPSSGIQEQREALLKELIHEYGEEKLDALGKNGVWEILQQKAGGLFHRSESTMKDFYKKQKLIKFSPGRKTKHNH</sequence>
<proteinExistence type="predicted"/>
<gene>
    <name evidence="1" type="ORF">LP43_1443</name>
</gene>
<organism evidence="1 2">
    <name type="scientific">Methylophaga thiooxydans</name>
    <dbReference type="NCBI Taxonomy" id="392484"/>
    <lineage>
        <taxon>Bacteria</taxon>
        <taxon>Pseudomonadati</taxon>
        <taxon>Pseudomonadota</taxon>
        <taxon>Gammaproteobacteria</taxon>
        <taxon>Thiotrichales</taxon>
        <taxon>Piscirickettsiaceae</taxon>
        <taxon>Methylophaga</taxon>
    </lineage>
</organism>
<comment type="caution">
    <text evidence="1">The sequence shown here is derived from an EMBL/GenBank/DDBJ whole genome shotgun (WGS) entry which is preliminary data.</text>
</comment>
<dbReference type="Proteomes" id="UP000029999">
    <property type="component" value="Unassembled WGS sequence"/>
</dbReference>
<evidence type="ECO:0000313" key="1">
    <source>
        <dbReference type="EMBL" id="KGM06948.1"/>
    </source>
</evidence>
<dbReference type="STRING" id="392484.LP43_1443"/>
<dbReference type="AlphaFoldDB" id="A0A0A0BEI4"/>